<name>A0A4R8I6F2_9FLAO</name>
<dbReference type="EMBL" id="SOEO01000002">
    <property type="protein sequence ID" value="TDX83935.1"/>
    <property type="molecule type" value="Genomic_DNA"/>
</dbReference>
<gene>
    <name evidence="1" type="ORF">B0I22_1523</name>
</gene>
<dbReference type="RefSeq" id="WP_133943990.1">
    <property type="nucleotide sequence ID" value="NZ_SOEO01000002.1"/>
</dbReference>
<keyword evidence="2" id="KW-1185">Reference proteome</keyword>
<comment type="caution">
    <text evidence="1">The sequence shown here is derived from an EMBL/GenBank/DDBJ whole genome shotgun (WGS) entry which is preliminary data.</text>
</comment>
<proteinExistence type="predicted"/>
<protein>
    <submittedName>
        <fullName evidence="1">Uncharacterized protein</fullName>
    </submittedName>
</protein>
<sequence>MSFGLIIFLSIFVVVIFLLLSTGSSIAKSKENEQKSLDILERENIKVKTNYLQAVRLSVEIKKRNEKLSNSYKIFLTVNEGNLKYFSHEEFTNRNYLSYCNEEVKNRKAITVILGLKSIGITNEEFEEILINITAEDKKRNDDVERKNLYNKARSLEDIDNLEAIKIYQKLQNISQYDALDRLIILYRKTHQKELEIQAIEWLIEEEQNKEYNRMSFLSMKFPDDAAKIRNCYDNNETYINPLGVPINFHSKINRLKNRINNFI</sequence>
<organism evidence="1 2">
    <name type="scientific">Epilithonimonas xixisoli</name>
    <dbReference type="NCBI Taxonomy" id="1476462"/>
    <lineage>
        <taxon>Bacteria</taxon>
        <taxon>Pseudomonadati</taxon>
        <taxon>Bacteroidota</taxon>
        <taxon>Flavobacteriia</taxon>
        <taxon>Flavobacteriales</taxon>
        <taxon>Weeksellaceae</taxon>
        <taxon>Chryseobacterium group</taxon>
        <taxon>Epilithonimonas</taxon>
    </lineage>
</organism>
<accession>A0A4R8I6F2</accession>
<reference evidence="1 2" key="1">
    <citation type="submission" date="2019-03" db="EMBL/GenBank/DDBJ databases">
        <title>Genomic Encyclopedia of Type Strains, Phase III (KMG-III): the genomes of soil and plant-associated and newly described type strains.</title>
        <authorList>
            <person name="Whitman W."/>
        </authorList>
    </citation>
    <scope>NUCLEOTIDE SEQUENCE [LARGE SCALE GENOMIC DNA]</scope>
    <source>
        <strain evidence="1 2">CGMCC 1.12802</strain>
    </source>
</reference>
<dbReference type="Proteomes" id="UP000295313">
    <property type="component" value="Unassembled WGS sequence"/>
</dbReference>
<evidence type="ECO:0000313" key="1">
    <source>
        <dbReference type="EMBL" id="TDX83935.1"/>
    </source>
</evidence>
<dbReference type="OrthoDB" id="9923183at2"/>
<dbReference type="AlphaFoldDB" id="A0A4R8I6F2"/>
<evidence type="ECO:0000313" key="2">
    <source>
        <dbReference type="Proteomes" id="UP000295313"/>
    </source>
</evidence>